<accession>A0ABN2RMR5</accession>
<dbReference type="Proteomes" id="UP001499854">
    <property type="component" value="Unassembled WGS sequence"/>
</dbReference>
<organism evidence="2 3">
    <name type="scientific">Catenulispora subtropica</name>
    <dbReference type="NCBI Taxonomy" id="450798"/>
    <lineage>
        <taxon>Bacteria</taxon>
        <taxon>Bacillati</taxon>
        <taxon>Actinomycetota</taxon>
        <taxon>Actinomycetes</taxon>
        <taxon>Catenulisporales</taxon>
        <taxon>Catenulisporaceae</taxon>
        <taxon>Catenulispora</taxon>
    </lineage>
</organism>
<feature type="region of interest" description="Disordered" evidence="1">
    <location>
        <begin position="83"/>
        <end position="186"/>
    </location>
</feature>
<feature type="compositionally biased region" description="Low complexity" evidence="1">
    <location>
        <begin position="119"/>
        <end position="136"/>
    </location>
</feature>
<name>A0ABN2RMR5_9ACTN</name>
<dbReference type="RefSeq" id="WP_344657985.1">
    <property type="nucleotide sequence ID" value="NZ_BAAAQM010000017.1"/>
</dbReference>
<evidence type="ECO:0000313" key="3">
    <source>
        <dbReference type="Proteomes" id="UP001499854"/>
    </source>
</evidence>
<keyword evidence="3" id="KW-1185">Reference proteome</keyword>
<feature type="compositionally biased region" description="Basic and acidic residues" evidence="1">
    <location>
        <begin position="91"/>
        <end position="100"/>
    </location>
</feature>
<reference evidence="2 3" key="1">
    <citation type="journal article" date="2019" name="Int. J. Syst. Evol. Microbiol.">
        <title>The Global Catalogue of Microorganisms (GCM) 10K type strain sequencing project: providing services to taxonomists for standard genome sequencing and annotation.</title>
        <authorList>
            <consortium name="The Broad Institute Genomics Platform"/>
            <consortium name="The Broad Institute Genome Sequencing Center for Infectious Disease"/>
            <person name="Wu L."/>
            <person name="Ma J."/>
        </authorList>
    </citation>
    <scope>NUCLEOTIDE SEQUENCE [LARGE SCALE GENOMIC DNA]</scope>
    <source>
        <strain evidence="2 3">JCM 16013</strain>
    </source>
</reference>
<evidence type="ECO:0000313" key="2">
    <source>
        <dbReference type="EMBL" id="GAA1971685.1"/>
    </source>
</evidence>
<gene>
    <name evidence="2" type="ORF">GCM10009838_33830</name>
</gene>
<proteinExistence type="predicted"/>
<dbReference type="EMBL" id="BAAAQM010000017">
    <property type="protein sequence ID" value="GAA1971685.1"/>
    <property type="molecule type" value="Genomic_DNA"/>
</dbReference>
<sequence length="186" mass="19911">MNNVKCAFAVGAAYFLGRWHKLRWALALAGVAAGTRFSTNPRVLIGQLADAMPQVRELVEDVRGELAEAGKKAAVAAAGNRIGEVTQQLRQRTESLREDNKGEDEEEEEKPQPTRKTSRSSASSKSRSSASSKKTSGTTPRKRSSATASKTRPATRKTASSSSGRKTSGASARKSTSKSASTRKQE</sequence>
<feature type="compositionally biased region" description="Low complexity" evidence="1">
    <location>
        <begin position="156"/>
        <end position="186"/>
    </location>
</feature>
<comment type="caution">
    <text evidence="2">The sequence shown here is derived from an EMBL/GenBank/DDBJ whole genome shotgun (WGS) entry which is preliminary data.</text>
</comment>
<evidence type="ECO:0000256" key="1">
    <source>
        <dbReference type="SAM" id="MobiDB-lite"/>
    </source>
</evidence>
<protein>
    <submittedName>
        <fullName evidence="2">Uncharacterized protein</fullName>
    </submittedName>
</protein>